<evidence type="ECO:0000256" key="1">
    <source>
        <dbReference type="ARBA" id="ARBA00022679"/>
    </source>
</evidence>
<dbReference type="Pfam" id="PF00583">
    <property type="entry name" value="Acetyltransf_1"/>
    <property type="match status" value="1"/>
</dbReference>
<proteinExistence type="predicted"/>
<dbReference type="InterPro" id="IPR000182">
    <property type="entry name" value="GNAT_dom"/>
</dbReference>
<protein>
    <submittedName>
        <fullName evidence="4">GNAT family N-acetyltransferase</fullName>
    </submittedName>
</protein>
<dbReference type="AlphaFoldDB" id="A0A7Y4MSZ8"/>
<gene>
    <name evidence="4" type="ORF">HNV28_25305</name>
</gene>
<evidence type="ECO:0000256" key="2">
    <source>
        <dbReference type="ARBA" id="ARBA00023315"/>
    </source>
</evidence>
<dbReference type="CDD" id="cd04301">
    <property type="entry name" value="NAT_SF"/>
    <property type="match status" value="1"/>
</dbReference>
<keyword evidence="1 4" id="KW-0808">Transferase</keyword>
<accession>A0A7Y4MSZ8</accession>
<dbReference type="RefSeq" id="WP_171443617.1">
    <property type="nucleotide sequence ID" value="NZ_JABFNS010000101.1"/>
</dbReference>
<dbReference type="SUPFAM" id="SSF55729">
    <property type="entry name" value="Acyl-CoA N-acyltransferases (Nat)"/>
    <property type="match status" value="1"/>
</dbReference>
<dbReference type="PROSITE" id="PS51186">
    <property type="entry name" value="GNAT"/>
    <property type="match status" value="1"/>
</dbReference>
<dbReference type="GO" id="GO:0004042">
    <property type="term" value="F:L-glutamate N-acetyltransferase activity"/>
    <property type="evidence" value="ECO:0007669"/>
    <property type="project" value="InterPro"/>
</dbReference>
<dbReference type="PANTHER" id="PTHR30602">
    <property type="entry name" value="AMINO-ACID ACETYLTRANSFERASE"/>
    <property type="match status" value="1"/>
</dbReference>
<dbReference type="PANTHER" id="PTHR30602:SF12">
    <property type="entry name" value="AMINO-ACID ACETYLTRANSFERASE NAGS1, CHLOROPLASTIC-RELATED"/>
    <property type="match status" value="1"/>
</dbReference>
<dbReference type="GO" id="GO:0006526">
    <property type="term" value="P:L-arginine biosynthetic process"/>
    <property type="evidence" value="ECO:0007669"/>
    <property type="project" value="InterPro"/>
</dbReference>
<evidence type="ECO:0000259" key="3">
    <source>
        <dbReference type="PROSITE" id="PS51186"/>
    </source>
</evidence>
<keyword evidence="2" id="KW-0012">Acyltransferase</keyword>
<dbReference type="Proteomes" id="UP000533080">
    <property type="component" value="Unassembled WGS sequence"/>
</dbReference>
<comment type="caution">
    <text evidence="4">The sequence shown here is derived from an EMBL/GenBank/DDBJ whole genome shotgun (WGS) entry which is preliminary data.</text>
</comment>
<organism evidence="4 5">
    <name type="scientific">Myxococcus xanthus</name>
    <dbReference type="NCBI Taxonomy" id="34"/>
    <lineage>
        <taxon>Bacteria</taxon>
        <taxon>Pseudomonadati</taxon>
        <taxon>Myxococcota</taxon>
        <taxon>Myxococcia</taxon>
        <taxon>Myxococcales</taxon>
        <taxon>Cystobacterineae</taxon>
        <taxon>Myxococcaceae</taxon>
        <taxon>Myxococcus</taxon>
    </lineage>
</organism>
<dbReference type="InterPro" id="IPR016181">
    <property type="entry name" value="Acyl_CoA_acyltransferase"/>
</dbReference>
<dbReference type="GO" id="GO:0005737">
    <property type="term" value="C:cytoplasm"/>
    <property type="evidence" value="ECO:0007669"/>
    <property type="project" value="InterPro"/>
</dbReference>
<reference evidence="4 5" key="1">
    <citation type="submission" date="2020-05" db="EMBL/GenBank/DDBJ databases">
        <authorList>
            <person name="Whitworth D."/>
        </authorList>
    </citation>
    <scope>NUCLEOTIDE SEQUENCE [LARGE SCALE GENOMIC DNA]</scope>
    <source>
        <strain evidence="4 5">AM005</strain>
    </source>
</reference>
<evidence type="ECO:0000313" key="5">
    <source>
        <dbReference type="Proteomes" id="UP000533080"/>
    </source>
</evidence>
<evidence type="ECO:0000313" key="4">
    <source>
        <dbReference type="EMBL" id="NOJ81611.1"/>
    </source>
</evidence>
<dbReference type="NCBIfam" id="NF040501">
    <property type="entry name" value="resist_ArsN2"/>
    <property type="match status" value="1"/>
</dbReference>
<dbReference type="EMBL" id="JABFNT010000093">
    <property type="protein sequence ID" value="NOJ81611.1"/>
    <property type="molecule type" value="Genomic_DNA"/>
</dbReference>
<sequence length="148" mass="15637">MMLTLRTARPADLGAVEALLSAAGLPLQGVADHLPQFVVAEREGALVAAAGLELYGTSALLRSVVVSEGQKGKGVGAELVQRLVERARADGLEALFLLTTTAADYFPRFGFVRIDRAALPTQLHASEELRGACPASAVVMRCIVERQP</sequence>
<feature type="domain" description="N-acetyltransferase" evidence="3">
    <location>
        <begin position="3"/>
        <end position="145"/>
    </location>
</feature>
<dbReference type="Gene3D" id="3.40.630.30">
    <property type="match status" value="1"/>
</dbReference>
<dbReference type="InterPro" id="IPR010167">
    <property type="entry name" value="NH2A_AcTrfase"/>
</dbReference>
<name>A0A7Y4MSZ8_MYXXA</name>